<organism evidence="7 8">
    <name type="scientific">Litchfieldella rifensis</name>
    <dbReference type="NCBI Taxonomy" id="762643"/>
    <lineage>
        <taxon>Bacteria</taxon>
        <taxon>Pseudomonadati</taxon>
        <taxon>Pseudomonadota</taxon>
        <taxon>Gammaproteobacteria</taxon>
        <taxon>Oceanospirillales</taxon>
        <taxon>Halomonadaceae</taxon>
        <taxon>Litchfieldella</taxon>
    </lineage>
</organism>
<dbReference type="InterPro" id="IPR000055">
    <property type="entry name" value="Restrct_endonuc_typeI_TRD"/>
</dbReference>
<gene>
    <name evidence="7" type="ORF">ACFOEV_00605</name>
</gene>
<reference evidence="8" key="1">
    <citation type="journal article" date="2019" name="Int. J. Syst. Evol. Microbiol.">
        <title>The Global Catalogue of Microorganisms (GCM) 10K type strain sequencing project: providing services to taxonomists for standard genome sequencing and annotation.</title>
        <authorList>
            <consortium name="The Broad Institute Genomics Platform"/>
            <consortium name="The Broad Institute Genome Sequencing Center for Infectious Disease"/>
            <person name="Wu L."/>
            <person name="Ma J."/>
        </authorList>
    </citation>
    <scope>NUCLEOTIDE SEQUENCE [LARGE SCALE GENOMIC DNA]</scope>
    <source>
        <strain evidence="8">CECT 7698</strain>
    </source>
</reference>
<comment type="caution">
    <text evidence="7">The sequence shown here is derived from an EMBL/GenBank/DDBJ whole genome shotgun (WGS) entry which is preliminary data.</text>
</comment>
<sequence length="408" mass="45406">MGENGEWNLSGDRYGIKETITSTWPVVPLGQLVKFLSGGTPSKKSQEFWSGPIPWVSPKDMKSDLLVDTEDHISETAIEDSATTVVGAGTVLCVVRSGILKHSLPIAVTAKTMCFNQDIKALVPISDRITAAYLFWVLKGRSEEILAKGIKPGVTVQSFYSKFFENFEIPLPPLDIQKEIVAEIEAYQKIIEGARQVVENYQIRIPVLPDWPMVKLGKQYSTSGGGTPSKSEPNNWTGNVPWVSPKDMKEDVILDTEDHISEAAIEGSSTKQYPAGTVVCVVRSGILKHSFPVAMLSRPMCINQDLIAFIPKDDTVIPQFLFFILKSRSRDILAEGIKPGVTVQSFYNGFFKSYKIPLPDIDTQCTIVAEIEAEQRLVDSNKELIRRFEEKIKQTINRVWGEEEGNHG</sequence>
<name>A0ABV7LIF7_9GAMM</name>
<feature type="domain" description="Type I restriction modification DNA specificity" evidence="6">
    <location>
        <begin position="22"/>
        <end position="197"/>
    </location>
</feature>
<dbReference type="InterPro" id="IPR052021">
    <property type="entry name" value="Type-I_RS_S_subunit"/>
</dbReference>
<evidence type="ECO:0000313" key="7">
    <source>
        <dbReference type="EMBL" id="MFC3282105.1"/>
    </source>
</evidence>
<evidence type="ECO:0000259" key="6">
    <source>
        <dbReference type="Pfam" id="PF01420"/>
    </source>
</evidence>
<feature type="domain" description="Type I restriction modification DNA specificity" evidence="6">
    <location>
        <begin position="210"/>
        <end position="384"/>
    </location>
</feature>
<dbReference type="PANTHER" id="PTHR30408:SF12">
    <property type="entry name" value="TYPE I RESTRICTION ENZYME MJAVIII SPECIFICITY SUBUNIT"/>
    <property type="match status" value="1"/>
</dbReference>
<evidence type="ECO:0000256" key="4">
    <source>
        <dbReference type="SAM" id="Coils"/>
    </source>
</evidence>
<proteinExistence type="inferred from homology"/>
<keyword evidence="3" id="KW-0238">DNA-binding</keyword>
<keyword evidence="2" id="KW-0680">Restriction system</keyword>
<keyword evidence="7" id="KW-0255">Endonuclease</keyword>
<dbReference type="SUPFAM" id="SSF116734">
    <property type="entry name" value="DNA methylase specificity domain"/>
    <property type="match status" value="2"/>
</dbReference>
<keyword evidence="7" id="KW-0540">Nuclease</keyword>
<comment type="similarity">
    <text evidence="1">Belongs to the type-I restriction system S methylase family.</text>
</comment>
<keyword evidence="7" id="KW-0378">Hydrolase</keyword>
<evidence type="ECO:0000256" key="5">
    <source>
        <dbReference type="SAM" id="MobiDB-lite"/>
    </source>
</evidence>
<evidence type="ECO:0000313" key="8">
    <source>
        <dbReference type="Proteomes" id="UP001595579"/>
    </source>
</evidence>
<dbReference type="EC" id="3.1.21.-" evidence="7"/>
<dbReference type="RefSeq" id="WP_386770558.1">
    <property type="nucleotide sequence ID" value="NZ_JBHRUG010000001.1"/>
</dbReference>
<dbReference type="GO" id="GO:0016787">
    <property type="term" value="F:hydrolase activity"/>
    <property type="evidence" value="ECO:0007669"/>
    <property type="project" value="UniProtKB-KW"/>
</dbReference>
<dbReference type="Pfam" id="PF01420">
    <property type="entry name" value="Methylase_S"/>
    <property type="match status" value="2"/>
</dbReference>
<feature type="compositionally biased region" description="Polar residues" evidence="5">
    <location>
        <begin position="228"/>
        <end position="238"/>
    </location>
</feature>
<protein>
    <submittedName>
        <fullName evidence="7">Restriction endonuclease subunit S</fullName>
        <ecNumber evidence="7">3.1.21.-</ecNumber>
    </submittedName>
</protein>
<keyword evidence="8" id="KW-1185">Reference proteome</keyword>
<dbReference type="Proteomes" id="UP001595579">
    <property type="component" value="Unassembled WGS sequence"/>
</dbReference>
<dbReference type="GO" id="GO:0004519">
    <property type="term" value="F:endonuclease activity"/>
    <property type="evidence" value="ECO:0007669"/>
    <property type="project" value="UniProtKB-KW"/>
</dbReference>
<feature type="coiled-coil region" evidence="4">
    <location>
        <begin position="371"/>
        <end position="398"/>
    </location>
</feature>
<evidence type="ECO:0000256" key="3">
    <source>
        <dbReference type="ARBA" id="ARBA00023125"/>
    </source>
</evidence>
<evidence type="ECO:0000256" key="2">
    <source>
        <dbReference type="ARBA" id="ARBA00022747"/>
    </source>
</evidence>
<feature type="region of interest" description="Disordered" evidence="5">
    <location>
        <begin position="222"/>
        <end position="241"/>
    </location>
</feature>
<dbReference type="CDD" id="cd17249">
    <property type="entry name" value="RMtype1_S_EcoR124I-TRD2-CR2_like"/>
    <property type="match status" value="2"/>
</dbReference>
<dbReference type="PANTHER" id="PTHR30408">
    <property type="entry name" value="TYPE-1 RESTRICTION ENZYME ECOKI SPECIFICITY PROTEIN"/>
    <property type="match status" value="1"/>
</dbReference>
<keyword evidence="4" id="KW-0175">Coiled coil</keyword>
<evidence type="ECO:0000256" key="1">
    <source>
        <dbReference type="ARBA" id="ARBA00010923"/>
    </source>
</evidence>
<dbReference type="Gene3D" id="3.90.220.20">
    <property type="entry name" value="DNA methylase specificity domains"/>
    <property type="match status" value="2"/>
</dbReference>
<dbReference type="EMBL" id="JBHRUG010000001">
    <property type="protein sequence ID" value="MFC3282105.1"/>
    <property type="molecule type" value="Genomic_DNA"/>
</dbReference>
<accession>A0ABV7LIF7</accession>
<dbReference type="InterPro" id="IPR044946">
    <property type="entry name" value="Restrct_endonuc_typeI_TRD_sf"/>
</dbReference>